<name>A0A6B3L7G6_9BACT</name>
<proteinExistence type="predicted"/>
<dbReference type="KEGG" id="soa:G3M56_011370"/>
<dbReference type="AlphaFoldDB" id="A0A6B3L7G6"/>
<dbReference type="RefSeq" id="WP_164363606.1">
    <property type="nucleotide sequence ID" value="NZ_CP066776.1"/>
</dbReference>
<gene>
    <name evidence="1" type="ORF">G3M56_011370</name>
</gene>
<protein>
    <submittedName>
        <fullName evidence="1">Uncharacterized protein</fullName>
    </submittedName>
</protein>
<evidence type="ECO:0000313" key="2">
    <source>
        <dbReference type="Proteomes" id="UP000475117"/>
    </source>
</evidence>
<evidence type="ECO:0000313" key="1">
    <source>
        <dbReference type="EMBL" id="QQL44474.1"/>
    </source>
</evidence>
<accession>A0A6B3L7G6</accession>
<sequence>MDYLNFCRQRSGGLPRNVAKVCLIVAACFGFASCGSESADVKVEGPVEEAPVTEVGAGDFSLDREWVRATLEGNREKLSNIRESLTVVRREVVSAKEMGNEVSLDGMRDEILLLIDSHAADLEEIQASVAQMRTVLANDGEGR</sequence>
<dbReference type="Proteomes" id="UP000475117">
    <property type="component" value="Chromosome"/>
</dbReference>
<keyword evidence="2" id="KW-1185">Reference proteome</keyword>
<dbReference type="EMBL" id="CP066776">
    <property type="protein sequence ID" value="QQL44474.1"/>
    <property type="molecule type" value="Genomic_DNA"/>
</dbReference>
<reference evidence="1 2" key="1">
    <citation type="submission" date="2020-12" db="EMBL/GenBank/DDBJ databases">
        <title>Sulforoseuscoccus oceanibium gen. nov., sp. nov., a representative of the phylum Verrucomicrobia with special cytoplasmic membrane, and proposal of Sulforoseuscoccusaceae fam. nov.</title>
        <authorList>
            <person name="Xi F."/>
        </authorList>
    </citation>
    <scope>NUCLEOTIDE SEQUENCE [LARGE SCALE GENOMIC DNA]</scope>
    <source>
        <strain evidence="1 2">T37</strain>
    </source>
</reference>
<organism evidence="1 2">
    <name type="scientific">Sulfuriroseicoccus oceanibius</name>
    <dbReference type="NCBI Taxonomy" id="2707525"/>
    <lineage>
        <taxon>Bacteria</taxon>
        <taxon>Pseudomonadati</taxon>
        <taxon>Verrucomicrobiota</taxon>
        <taxon>Verrucomicrobiia</taxon>
        <taxon>Verrucomicrobiales</taxon>
        <taxon>Verrucomicrobiaceae</taxon>
        <taxon>Sulfuriroseicoccus</taxon>
    </lineage>
</organism>